<comment type="caution">
    <text evidence="1">The sequence shown here is derived from an EMBL/GenBank/DDBJ whole genome shotgun (WGS) entry which is preliminary data.</text>
</comment>
<sequence length="84" mass="9438">MSRRHSNSCRRASNMAASQRMTSFVSCFQRPCPVGMPRPVVRQLEGGGDRLVSICLTSHQVSEATWRLDIHDLSRIGHSRPFLA</sequence>
<protein>
    <submittedName>
        <fullName evidence="1">Uncharacterized protein</fullName>
    </submittedName>
</protein>
<organism evidence="1 2">
    <name type="scientific">Elysia marginata</name>
    <dbReference type="NCBI Taxonomy" id="1093978"/>
    <lineage>
        <taxon>Eukaryota</taxon>
        <taxon>Metazoa</taxon>
        <taxon>Spiralia</taxon>
        <taxon>Lophotrochozoa</taxon>
        <taxon>Mollusca</taxon>
        <taxon>Gastropoda</taxon>
        <taxon>Heterobranchia</taxon>
        <taxon>Euthyneura</taxon>
        <taxon>Panpulmonata</taxon>
        <taxon>Sacoglossa</taxon>
        <taxon>Placobranchoidea</taxon>
        <taxon>Plakobranchidae</taxon>
        <taxon>Elysia</taxon>
    </lineage>
</organism>
<accession>A0AAV4HPG3</accession>
<keyword evidence="2" id="KW-1185">Reference proteome</keyword>
<reference evidence="1 2" key="1">
    <citation type="journal article" date="2021" name="Elife">
        <title>Chloroplast acquisition without the gene transfer in kleptoplastic sea slugs, Plakobranchus ocellatus.</title>
        <authorList>
            <person name="Maeda T."/>
            <person name="Takahashi S."/>
            <person name="Yoshida T."/>
            <person name="Shimamura S."/>
            <person name="Takaki Y."/>
            <person name="Nagai Y."/>
            <person name="Toyoda A."/>
            <person name="Suzuki Y."/>
            <person name="Arimoto A."/>
            <person name="Ishii H."/>
            <person name="Satoh N."/>
            <person name="Nishiyama T."/>
            <person name="Hasebe M."/>
            <person name="Maruyama T."/>
            <person name="Minagawa J."/>
            <person name="Obokata J."/>
            <person name="Shigenobu S."/>
        </authorList>
    </citation>
    <scope>NUCLEOTIDE SEQUENCE [LARGE SCALE GENOMIC DNA]</scope>
</reference>
<evidence type="ECO:0000313" key="1">
    <source>
        <dbReference type="EMBL" id="GFR99340.1"/>
    </source>
</evidence>
<dbReference type="Proteomes" id="UP000762676">
    <property type="component" value="Unassembled WGS sequence"/>
</dbReference>
<gene>
    <name evidence="1" type="ORF">ElyMa_001041800</name>
</gene>
<name>A0AAV4HPG3_9GAST</name>
<proteinExistence type="predicted"/>
<dbReference type="AlphaFoldDB" id="A0AAV4HPG3"/>
<dbReference type="EMBL" id="BMAT01002122">
    <property type="protein sequence ID" value="GFR99340.1"/>
    <property type="molecule type" value="Genomic_DNA"/>
</dbReference>
<evidence type="ECO:0000313" key="2">
    <source>
        <dbReference type="Proteomes" id="UP000762676"/>
    </source>
</evidence>